<dbReference type="PANTHER" id="PTHR43767:SF1">
    <property type="entry name" value="NONRIBOSOMAL PEPTIDE SYNTHASE PES1 (EUROFUNG)-RELATED"/>
    <property type="match status" value="1"/>
</dbReference>
<accession>A0A7W7B519</accession>
<dbReference type="GO" id="GO:0016878">
    <property type="term" value="F:acid-thiol ligase activity"/>
    <property type="evidence" value="ECO:0007669"/>
    <property type="project" value="UniProtKB-ARBA"/>
</dbReference>
<dbReference type="InterPro" id="IPR050237">
    <property type="entry name" value="ATP-dep_AMP-bd_enzyme"/>
</dbReference>
<proteinExistence type="predicted"/>
<feature type="domain" description="AMP-binding enzyme C-terminal" evidence="2">
    <location>
        <begin position="433"/>
        <end position="507"/>
    </location>
</feature>
<dbReference type="RefSeq" id="WP_184070698.1">
    <property type="nucleotide sequence ID" value="NZ_JACHNZ010000038.1"/>
</dbReference>
<name>A0A7W7B519_9SPHN</name>
<dbReference type="InterPro" id="IPR020845">
    <property type="entry name" value="AMP-binding_CS"/>
</dbReference>
<reference evidence="3 4" key="1">
    <citation type="submission" date="2020-08" db="EMBL/GenBank/DDBJ databases">
        <title>Genomic Encyclopedia of Type Strains, Phase IV (KMG-IV): sequencing the most valuable type-strain genomes for metagenomic binning, comparative biology and taxonomic classification.</title>
        <authorList>
            <person name="Goeker M."/>
        </authorList>
    </citation>
    <scope>NUCLEOTIDE SEQUENCE [LARGE SCALE GENOMIC DNA]</scope>
    <source>
        <strain evidence="3 4">DSM 17328</strain>
    </source>
</reference>
<dbReference type="Pfam" id="PF00501">
    <property type="entry name" value="AMP-binding"/>
    <property type="match status" value="1"/>
</dbReference>
<dbReference type="InterPro" id="IPR000873">
    <property type="entry name" value="AMP-dep_synth/lig_dom"/>
</dbReference>
<organism evidence="3 4">
    <name type="scientific">Sphingosinicella soli</name>
    <dbReference type="NCBI Taxonomy" id="333708"/>
    <lineage>
        <taxon>Bacteria</taxon>
        <taxon>Pseudomonadati</taxon>
        <taxon>Pseudomonadota</taxon>
        <taxon>Alphaproteobacteria</taxon>
        <taxon>Sphingomonadales</taxon>
        <taxon>Sphingosinicellaceae</taxon>
        <taxon>Sphingosinicella</taxon>
    </lineage>
</organism>
<evidence type="ECO:0000259" key="2">
    <source>
        <dbReference type="Pfam" id="PF13193"/>
    </source>
</evidence>
<dbReference type="InterPro" id="IPR025110">
    <property type="entry name" value="AMP-bd_C"/>
</dbReference>
<dbReference type="AlphaFoldDB" id="A0A7W7B519"/>
<dbReference type="SUPFAM" id="SSF56801">
    <property type="entry name" value="Acetyl-CoA synthetase-like"/>
    <property type="match status" value="1"/>
</dbReference>
<evidence type="ECO:0000313" key="3">
    <source>
        <dbReference type="EMBL" id="MBB4633255.1"/>
    </source>
</evidence>
<dbReference type="Gene3D" id="3.30.300.30">
    <property type="match status" value="1"/>
</dbReference>
<sequence>MTAAHPDTLYAALRAAIAAHPDREAVIFEARRLTYAELGEAVDQMAAALLASGVQPGDRVALLSTSRLEFWVHFLATTAIGAIWLGLGIRNTLEELRHVVADAEPVLLFGIANFEKRDYRSDLAELARMPSVRELIVLGGGAHDVGTRFEDWLAAGDKTGDAVATAAARIAPADPALIVYTSGTTGKPKGAVLSHHGMVTGNRRQGGRYLGITPREICSLPINHIACVGDTCASNLMVGGTIVLTERFVPREQLEIIERERINLWGGIPAMVQMVLNDPDFAQFDVSSVKLTGWGGAAMPRETIERLGALGETVGVVYGLTETTANVCWSVQGADVETLAGSIGRAVPEFPCRIAREDGTECDTGEAGEIQFRASTNMIGYWRRPEATREAFTEDGWLRTGDMGVLRADGYIMLSGRRIEAFKSGGFNVYPREVEQALEQNPAVRFAAVVPVPHPLYGEVGHAFVVATNTALTTEALLAHARTLLAGYKVPRSIEFMAELPLLPNGKIDKAGLRARAAAA</sequence>
<dbReference type="PANTHER" id="PTHR43767">
    <property type="entry name" value="LONG-CHAIN-FATTY-ACID--COA LIGASE"/>
    <property type="match status" value="1"/>
</dbReference>
<gene>
    <name evidence="3" type="ORF">GGQ98_002887</name>
</gene>
<dbReference type="Pfam" id="PF13193">
    <property type="entry name" value="AMP-binding_C"/>
    <property type="match status" value="1"/>
</dbReference>
<dbReference type="PROSITE" id="PS00455">
    <property type="entry name" value="AMP_BINDING"/>
    <property type="match status" value="1"/>
</dbReference>
<evidence type="ECO:0000259" key="1">
    <source>
        <dbReference type="Pfam" id="PF00501"/>
    </source>
</evidence>
<evidence type="ECO:0000313" key="4">
    <source>
        <dbReference type="Proteomes" id="UP000566324"/>
    </source>
</evidence>
<dbReference type="Gene3D" id="3.40.50.12780">
    <property type="entry name" value="N-terminal domain of ligase-like"/>
    <property type="match status" value="1"/>
</dbReference>
<comment type="caution">
    <text evidence="3">The sequence shown here is derived from an EMBL/GenBank/DDBJ whole genome shotgun (WGS) entry which is preliminary data.</text>
</comment>
<dbReference type="InterPro" id="IPR045851">
    <property type="entry name" value="AMP-bd_C_sf"/>
</dbReference>
<keyword evidence="4" id="KW-1185">Reference proteome</keyword>
<dbReference type="EMBL" id="JACHNZ010000038">
    <property type="protein sequence ID" value="MBB4633255.1"/>
    <property type="molecule type" value="Genomic_DNA"/>
</dbReference>
<keyword evidence="3" id="KW-0436">Ligase</keyword>
<dbReference type="Proteomes" id="UP000566324">
    <property type="component" value="Unassembled WGS sequence"/>
</dbReference>
<protein>
    <submittedName>
        <fullName evidence="3">Acyl-CoA synthetase (AMP-forming)/AMP-acid ligase II</fullName>
    </submittedName>
</protein>
<feature type="domain" description="AMP-dependent synthetase/ligase" evidence="1">
    <location>
        <begin position="14"/>
        <end position="382"/>
    </location>
</feature>
<dbReference type="InterPro" id="IPR042099">
    <property type="entry name" value="ANL_N_sf"/>
</dbReference>